<gene>
    <name evidence="3" type="ORF">ACFMB1_13020</name>
</gene>
<dbReference type="PANTHER" id="PTHR47572">
    <property type="entry name" value="LIPOPROTEIN-RELATED"/>
    <property type="match status" value="1"/>
</dbReference>
<evidence type="ECO:0000256" key="1">
    <source>
        <dbReference type="ARBA" id="ARBA00022801"/>
    </source>
</evidence>
<organism evidence="3 4">
    <name type="scientific">Hyphococcus aureus</name>
    <dbReference type="NCBI Taxonomy" id="2666033"/>
    <lineage>
        <taxon>Bacteria</taxon>
        <taxon>Pseudomonadati</taxon>
        <taxon>Pseudomonadota</taxon>
        <taxon>Alphaproteobacteria</taxon>
        <taxon>Parvularculales</taxon>
        <taxon>Parvularculaceae</taxon>
        <taxon>Hyphococcus</taxon>
    </lineage>
</organism>
<comment type="caution">
    <text evidence="3">The sequence shown here is derived from an EMBL/GenBank/DDBJ whole genome shotgun (WGS) entry which is preliminary data.</text>
</comment>
<feature type="domain" description="SMP-30/Gluconolactonase/LRE-like region" evidence="2">
    <location>
        <begin position="150"/>
        <end position="291"/>
    </location>
</feature>
<evidence type="ECO:0000313" key="4">
    <source>
        <dbReference type="Proteomes" id="UP001596116"/>
    </source>
</evidence>
<accession>A0ABW1L0R0</accession>
<dbReference type="RefSeq" id="WP_379882293.1">
    <property type="nucleotide sequence ID" value="NZ_JBHPON010000002.1"/>
</dbReference>
<dbReference type="Pfam" id="PF08450">
    <property type="entry name" value="SGL"/>
    <property type="match status" value="1"/>
</dbReference>
<sequence>MRLELLLAAIGVGVCACAPSTEPDRTTDQTSVTEETKDPHWTFADGEVFPADRTLQRPEDGVVLSDGRLLIADRAHGLIALSPDGSHRPFGNFAAAGYEYAPPEKNAGPNGVAFEPDGKHVLVADVFTGAIYRVDVAAETTELIYTHDYGVNTVLADTTGAIWFTQSTENNGPDSEERLFAAVDAPFADGALFRLAPDRNGGTRAALKVDGLDFANGFVIDEDRGEIFVAETVGGRINGFTVSFDTGEITERRLVVNILGPDNIEMDEGGQLWVASPIGNEVLLLDPETGAARSVFHPQSDESDALIAEWRRRSETGESLMQLMGPDMWGPMPGLITGVVLTPDGGPVYISGLGDALLKLER</sequence>
<dbReference type="EMBL" id="JBHPON010000002">
    <property type="protein sequence ID" value="MFC6036471.1"/>
    <property type="molecule type" value="Genomic_DNA"/>
</dbReference>
<dbReference type="InterPro" id="IPR051262">
    <property type="entry name" value="SMP-30/CGR1_Lactonase"/>
</dbReference>
<dbReference type="SUPFAM" id="SSF63829">
    <property type="entry name" value="Calcium-dependent phosphotriesterase"/>
    <property type="match status" value="1"/>
</dbReference>
<name>A0ABW1L0R0_9PROT</name>
<dbReference type="PANTHER" id="PTHR47572:SF4">
    <property type="entry name" value="LACTONASE DRP35"/>
    <property type="match status" value="1"/>
</dbReference>
<dbReference type="Gene3D" id="2.120.10.30">
    <property type="entry name" value="TolB, C-terminal domain"/>
    <property type="match status" value="2"/>
</dbReference>
<reference evidence="3 4" key="1">
    <citation type="submission" date="2024-09" db="EMBL/GenBank/DDBJ databases">
        <authorList>
            <person name="Zhang Z.-H."/>
        </authorList>
    </citation>
    <scope>NUCLEOTIDE SEQUENCE [LARGE SCALE GENOMIC DNA]</scope>
    <source>
        <strain evidence="3 4">HHTR114</strain>
    </source>
</reference>
<dbReference type="Proteomes" id="UP001596116">
    <property type="component" value="Unassembled WGS sequence"/>
</dbReference>
<keyword evidence="4" id="KW-1185">Reference proteome</keyword>
<dbReference type="PROSITE" id="PS51257">
    <property type="entry name" value="PROKAR_LIPOPROTEIN"/>
    <property type="match status" value="1"/>
</dbReference>
<keyword evidence="1" id="KW-0378">Hydrolase</keyword>
<evidence type="ECO:0000313" key="3">
    <source>
        <dbReference type="EMBL" id="MFC6036471.1"/>
    </source>
</evidence>
<dbReference type="InterPro" id="IPR011042">
    <property type="entry name" value="6-blade_b-propeller_TolB-like"/>
</dbReference>
<proteinExistence type="predicted"/>
<dbReference type="InterPro" id="IPR013658">
    <property type="entry name" value="SGL"/>
</dbReference>
<protein>
    <submittedName>
        <fullName evidence="3">SMP-30/gluconolactonase/LRE family protein</fullName>
    </submittedName>
</protein>
<evidence type="ECO:0000259" key="2">
    <source>
        <dbReference type="Pfam" id="PF08450"/>
    </source>
</evidence>